<feature type="transmembrane region" description="Helical" evidence="7">
    <location>
        <begin position="77"/>
        <end position="106"/>
    </location>
</feature>
<evidence type="ECO:0000259" key="9">
    <source>
        <dbReference type="PROSITE" id="PS50929"/>
    </source>
</evidence>
<dbReference type="PROSITE" id="PS50929">
    <property type="entry name" value="ABC_TM1F"/>
    <property type="match status" value="1"/>
</dbReference>
<feature type="domain" description="ABC transporter" evidence="8">
    <location>
        <begin position="262"/>
        <end position="498"/>
    </location>
</feature>
<protein>
    <submittedName>
        <fullName evidence="10">ATP-binding cassette domain-containing protein</fullName>
    </submittedName>
</protein>
<dbReference type="GO" id="GO:0016887">
    <property type="term" value="F:ATP hydrolysis activity"/>
    <property type="evidence" value="ECO:0007669"/>
    <property type="project" value="InterPro"/>
</dbReference>
<feature type="domain" description="ABC transmembrane type-1" evidence="9">
    <location>
        <begin position="1"/>
        <end position="232"/>
    </location>
</feature>
<evidence type="ECO:0000256" key="1">
    <source>
        <dbReference type="ARBA" id="ARBA00004651"/>
    </source>
</evidence>
<dbReference type="PROSITE" id="PS50893">
    <property type="entry name" value="ABC_TRANSPORTER_2"/>
    <property type="match status" value="1"/>
</dbReference>
<keyword evidence="5 7" id="KW-1133">Transmembrane helix</keyword>
<reference evidence="10 11" key="1">
    <citation type="submission" date="2020-04" db="EMBL/GenBank/DDBJ databases">
        <title>Donghicola sp., a member of the Rhodobacteraceae family isolated from mangrove forest in Thailand.</title>
        <authorList>
            <person name="Charoenyingcharoen P."/>
            <person name="Yukphan P."/>
        </authorList>
    </citation>
    <scope>NUCLEOTIDE SEQUENCE [LARGE SCALE GENOMIC DNA]</scope>
    <source>
        <strain evidence="10 11">B5-SW-15</strain>
    </source>
</reference>
<dbReference type="EMBL" id="JABCJE010000001">
    <property type="protein sequence ID" value="NVO21729.1"/>
    <property type="molecule type" value="Genomic_DNA"/>
</dbReference>
<dbReference type="InterPro" id="IPR036640">
    <property type="entry name" value="ABC1_TM_sf"/>
</dbReference>
<dbReference type="GO" id="GO:0034040">
    <property type="term" value="F:ATPase-coupled lipid transmembrane transporter activity"/>
    <property type="evidence" value="ECO:0007669"/>
    <property type="project" value="TreeGrafter"/>
</dbReference>
<dbReference type="InterPro" id="IPR003439">
    <property type="entry name" value="ABC_transporter-like_ATP-bd"/>
</dbReference>
<evidence type="ECO:0000256" key="2">
    <source>
        <dbReference type="ARBA" id="ARBA00022692"/>
    </source>
</evidence>
<dbReference type="SMART" id="SM00382">
    <property type="entry name" value="AAA"/>
    <property type="match status" value="1"/>
</dbReference>
<evidence type="ECO:0000256" key="4">
    <source>
        <dbReference type="ARBA" id="ARBA00022840"/>
    </source>
</evidence>
<evidence type="ECO:0000256" key="5">
    <source>
        <dbReference type="ARBA" id="ARBA00022989"/>
    </source>
</evidence>
<dbReference type="PANTHER" id="PTHR24221:SF248">
    <property type="entry name" value="ABC TRANSPORTER TRANSMEMBRANE REGION"/>
    <property type="match status" value="1"/>
</dbReference>
<dbReference type="PANTHER" id="PTHR24221">
    <property type="entry name" value="ATP-BINDING CASSETTE SUB-FAMILY B"/>
    <property type="match status" value="1"/>
</dbReference>
<evidence type="ECO:0000256" key="3">
    <source>
        <dbReference type="ARBA" id="ARBA00022741"/>
    </source>
</evidence>
<feature type="transmembrane region" description="Helical" evidence="7">
    <location>
        <begin position="179"/>
        <end position="198"/>
    </location>
</feature>
<dbReference type="RefSeq" id="WP_177156264.1">
    <property type="nucleotide sequence ID" value="NZ_JABCJE010000001.1"/>
</dbReference>
<dbReference type="InterPro" id="IPR027417">
    <property type="entry name" value="P-loop_NTPase"/>
</dbReference>
<comment type="subcellular location">
    <subcellularLocation>
        <location evidence="1">Cell membrane</location>
        <topology evidence="1">Multi-pass membrane protein</topology>
    </subcellularLocation>
</comment>
<evidence type="ECO:0000256" key="6">
    <source>
        <dbReference type="ARBA" id="ARBA00023136"/>
    </source>
</evidence>
<evidence type="ECO:0000259" key="8">
    <source>
        <dbReference type="PROSITE" id="PS50893"/>
    </source>
</evidence>
<dbReference type="PROSITE" id="PS00211">
    <property type="entry name" value="ABC_TRANSPORTER_1"/>
    <property type="match status" value="1"/>
</dbReference>
<name>A0A850Q5N6_9RHOB</name>
<keyword evidence="2 7" id="KW-0812">Transmembrane</keyword>
<gene>
    <name evidence="10" type="ORF">HJ536_00015</name>
</gene>
<dbReference type="Proteomes" id="UP000592216">
    <property type="component" value="Unassembled WGS sequence"/>
</dbReference>
<proteinExistence type="predicted"/>
<dbReference type="InterPro" id="IPR011527">
    <property type="entry name" value="ABC1_TM_dom"/>
</dbReference>
<comment type="caution">
    <text evidence="10">The sequence shown here is derived from an EMBL/GenBank/DDBJ whole genome shotgun (WGS) entry which is preliminary data.</text>
</comment>
<dbReference type="GO" id="GO:0005886">
    <property type="term" value="C:plasma membrane"/>
    <property type="evidence" value="ECO:0007669"/>
    <property type="project" value="UniProtKB-SubCell"/>
</dbReference>
<evidence type="ECO:0000313" key="10">
    <source>
        <dbReference type="EMBL" id="NVO21729.1"/>
    </source>
</evidence>
<dbReference type="SUPFAM" id="SSF52540">
    <property type="entry name" value="P-loop containing nucleoside triphosphate hydrolases"/>
    <property type="match status" value="1"/>
</dbReference>
<accession>A0A850Q5N6</accession>
<dbReference type="Gene3D" id="3.40.50.300">
    <property type="entry name" value="P-loop containing nucleotide triphosphate hydrolases"/>
    <property type="match status" value="1"/>
</dbReference>
<organism evidence="10 11">
    <name type="scientific">Donghicola mangrovi</name>
    <dbReference type="NCBI Taxonomy" id="2729614"/>
    <lineage>
        <taxon>Bacteria</taxon>
        <taxon>Pseudomonadati</taxon>
        <taxon>Pseudomonadota</taxon>
        <taxon>Alphaproteobacteria</taxon>
        <taxon>Rhodobacterales</taxon>
        <taxon>Roseobacteraceae</taxon>
        <taxon>Donghicola</taxon>
    </lineage>
</organism>
<dbReference type="Gene3D" id="1.20.1560.10">
    <property type="entry name" value="ABC transporter type 1, transmembrane domain"/>
    <property type="match status" value="1"/>
</dbReference>
<keyword evidence="6 7" id="KW-0472">Membrane</keyword>
<dbReference type="InterPro" id="IPR039421">
    <property type="entry name" value="Type_1_exporter"/>
</dbReference>
<dbReference type="GO" id="GO:0140359">
    <property type="term" value="F:ABC-type transporter activity"/>
    <property type="evidence" value="ECO:0007669"/>
    <property type="project" value="InterPro"/>
</dbReference>
<evidence type="ECO:0000256" key="7">
    <source>
        <dbReference type="SAM" id="Phobius"/>
    </source>
</evidence>
<keyword evidence="3" id="KW-0547">Nucleotide-binding</keyword>
<dbReference type="InterPro" id="IPR017871">
    <property type="entry name" value="ABC_transporter-like_CS"/>
</dbReference>
<dbReference type="AlphaFoldDB" id="A0A850Q5N6"/>
<keyword evidence="4 10" id="KW-0067">ATP-binding</keyword>
<dbReference type="SUPFAM" id="SSF90123">
    <property type="entry name" value="ABC transporter transmembrane region"/>
    <property type="match status" value="1"/>
</dbReference>
<dbReference type="InterPro" id="IPR003593">
    <property type="entry name" value="AAA+_ATPase"/>
</dbReference>
<dbReference type="Pfam" id="PF00005">
    <property type="entry name" value="ABC_tran"/>
    <property type="match status" value="1"/>
</dbReference>
<evidence type="ECO:0000313" key="11">
    <source>
        <dbReference type="Proteomes" id="UP000592216"/>
    </source>
</evidence>
<dbReference type="GO" id="GO:0005524">
    <property type="term" value="F:ATP binding"/>
    <property type="evidence" value="ECO:0007669"/>
    <property type="project" value="UniProtKB-KW"/>
</dbReference>
<sequence>MTVFLLIVWAAIGYYRDNALSAIGFDIDHQLRTSVFDAVHQGSEKDAFKSYADVATFRDGVTGSFVGNLLDSSLTPLFVAVLYLLHPVFGWLAVTYILVIAALGYYARRIWKAARRSAKPLEDRAFAFGLATASKSDVVRAMGLLPGVRREWSVLQSEASDDLMRGKVSARRVESIMSMLQKGLMVLIVGVGAVLYLLDEVTAEVGFAAFTVMLRGVSPVLGIAKNWSTVQETRDAMERLSTLLQKNQSEPKTTLPKMKGHLACDQVYYRTGNGKNLLSGIRFSVPAGSAVAVIGPSGAGKSTLLRLLAGAAKPTSGQIKIDGFPLDQWPDEQRGAGIGYLPQSVDLLPGTVGENVSRFLPADEDSTAILEALGRAGALEMVQGLERGLNFRLGPDGSPLSGGQRQRIGLARAYFRVPKIIVLDEPDSALDAAGEKHLAYSILEMKREGASVFFSTHKTTLLDVCDYVLVIKDGYMHSFTTKGDMLGRLEKSGNRLISQEGDDDSQIRGLAS</sequence>